<dbReference type="NCBIfam" id="TIGR02961">
    <property type="entry name" value="allantoicase"/>
    <property type="match status" value="1"/>
</dbReference>
<keyword evidence="4" id="KW-1185">Reference proteome</keyword>
<name>A0A507C7H4_9FUNG</name>
<comment type="caution">
    <text evidence="3">The sequence shown here is derived from an EMBL/GenBank/DDBJ whole genome shotgun (WGS) entry which is preliminary data.</text>
</comment>
<dbReference type="AlphaFoldDB" id="A0A507C7H4"/>
<feature type="domain" description="Allantoicase" evidence="2">
    <location>
        <begin position="17"/>
        <end position="190"/>
    </location>
</feature>
<dbReference type="Gene3D" id="2.60.120.260">
    <property type="entry name" value="Galactose-binding domain-like"/>
    <property type="match status" value="2"/>
</dbReference>
<gene>
    <name evidence="3" type="primary">DAL2</name>
    <name evidence="3" type="ORF">SmJEL517_g02038</name>
</gene>
<dbReference type="SUPFAM" id="SSF49785">
    <property type="entry name" value="Galactose-binding domain-like"/>
    <property type="match status" value="2"/>
</dbReference>
<accession>A0A507C7H4</accession>
<dbReference type="HAMAP" id="MF_00813">
    <property type="entry name" value="Allantoicase"/>
    <property type="match status" value="1"/>
</dbReference>
<dbReference type="OrthoDB" id="10266039at2759"/>
<protein>
    <submittedName>
        <fullName evidence="3">Allantoicase</fullName>
    </submittedName>
</protein>
<evidence type="ECO:0000259" key="2">
    <source>
        <dbReference type="Pfam" id="PF03561"/>
    </source>
</evidence>
<proteinExistence type="inferred from homology"/>
<dbReference type="InterPro" id="IPR015908">
    <property type="entry name" value="Allantoicase_dom"/>
</dbReference>
<dbReference type="InterPro" id="IPR008979">
    <property type="entry name" value="Galactose-bd-like_sf"/>
</dbReference>
<organism evidence="3 4">
    <name type="scientific">Synchytrium microbalum</name>
    <dbReference type="NCBI Taxonomy" id="1806994"/>
    <lineage>
        <taxon>Eukaryota</taxon>
        <taxon>Fungi</taxon>
        <taxon>Fungi incertae sedis</taxon>
        <taxon>Chytridiomycota</taxon>
        <taxon>Chytridiomycota incertae sedis</taxon>
        <taxon>Chytridiomycetes</taxon>
        <taxon>Synchytriales</taxon>
        <taxon>Synchytriaceae</taxon>
        <taxon>Synchytrium</taxon>
    </lineage>
</organism>
<sequence length="379" mass="41867">MEASVANLPDLASAALGGQVLFCTDDFFAVGENMILSSEPKWDQNLYTAHGKWMDGWETRRKRMAGHDWCIIQLGISGIIKGVEADTAFFTGNQAPKISIQAACLETDAVKLPRRRSEMGTAATPSEIAAAEALHSEKWEEILSIVDLKPGYPETRKNTFAIDSNKRWTHIRLNLYPDGGVARLRVHGQVARDWSKVSKTETIDLIAVANGGEGVACSNQHYGKPSNLNLPSRSAGMFDGWETARDPSRPGVFKVGPDGYLISPNYEWAVMKLGHVGNVHQVQVDTEHFKGNFPESCHVQGTDFTGDVAAFQESTAKTSSRKRKHDEPVWFDLVPRSRLSANLLHIFDAQNMNKKVTYVRITIFPDGGVSRLRVMGNIA</sequence>
<evidence type="ECO:0000313" key="4">
    <source>
        <dbReference type="Proteomes" id="UP000319731"/>
    </source>
</evidence>
<feature type="domain" description="Allantoicase" evidence="2">
    <location>
        <begin position="211"/>
        <end position="378"/>
    </location>
</feature>
<dbReference type="STRING" id="1806994.A0A507C7H4"/>
<dbReference type="EMBL" id="QEAO01000008">
    <property type="protein sequence ID" value="TPX35451.1"/>
    <property type="molecule type" value="Genomic_DNA"/>
</dbReference>
<dbReference type="Proteomes" id="UP000319731">
    <property type="component" value="Unassembled WGS sequence"/>
</dbReference>
<dbReference type="GO" id="GO:0004037">
    <property type="term" value="F:allantoicase activity"/>
    <property type="evidence" value="ECO:0007669"/>
    <property type="project" value="InterPro"/>
</dbReference>
<reference evidence="3 4" key="1">
    <citation type="journal article" date="2019" name="Sci. Rep.">
        <title>Comparative genomics of chytrid fungi reveal insights into the obligate biotrophic and pathogenic lifestyle of Synchytrium endobioticum.</title>
        <authorList>
            <person name="van de Vossenberg B.T.L.H."/>
            <person name="Warris S."/>
            <person name="Nguyen H.D.T."/>
            <person name="van Gent-Pelzer M.P.E."/>
            <person name="Joly D.L."/>
            <person name="van de Geest H.C."/>
            <person name="Bonants P.J.M."/>
            <person name="Smith D.S."/>
            <person name="Levesque C.A."/>
            <person name="van der Lee T.A.J."/>
        </authorList>
    </citation>
    <scope>NUCLEOTIDE SEQUENCE [LARGE SCALE GENOMIC DNA]</scope>
    <source>
        <strain evidence="3 4">JEL517</strain>
    </source>
</reference>
<dbReference type="PIRSF" id="PIRSF016516">
    <property type="entry name" value="Allantoicase"/>
    <property type="match status" value="1"/>
</dbReference>
<dbReference type="PANTHER" id="PTHR12045:SF3">
    <property type="entry name" value="INACTIVE ALLANTOICASE-RELATED"/>
    <property type="match status" value="1"/>
</dbReference>
<dbReference type="RefSeq" id="XP_031025924.1">
    <property type="nucleotide sequence ID" value="XM_031167966.1"/>
</dbReference>
<evidence type="ECO:0000313" key="3">
    <source>
        <dbReference type="EMBL" id="TPX35451.1"/>
    </source>
</evidence>
<dbReference type="InterPro" id="IPR005164">
    <property type="entry name" value="Allantoicase"/>
</dbReference>
<evidence type="ECO:0000256" key="1">
    <source>
        <dbReference type="ARBA" id="ARBA00009242"/>
    </source>
</evidence>
<dbReference type="GO" id="GO:0000256">
    <property type="term" value="P:allantoin catabolic process"/>
    <property type="evidence" value="ECO:0007669"/>
    <property type="project" value="InterPro"/>
</dbReference>
<dbReference type="Pfam" id="PF03561">
    <property type="entry name" value="Allantoicase"/>
    <property type="match status" value="2"/>
</dbReference>
<dbReference type="FunFam" id="2.60.120.260:FF:000077">
    <property type="entry name" value="Probable allantoicase"/>
    <property type="match status" value="1"/>
</dbReference>
<comment type="similarity">
    <text evidence="1">Belongs to the allantoicase family.</text>
</comment>
<dbReference type="GeneID" id="42003263"/>
<dbReference type="PANTHER" id="PTHR12045">
    <property type="entry name" value="ALLANTOICASE"/>
    <property type="match status" value="1"/>
</dbReference>